<evidence type="ECO:0000313" key="1">
    <source>
        <dbReference type="EMBL" id="NVI42852.1"/>
    </source>
</evidence>
<gene>
    <name evidence="1" type="ORF">HAP48_007035</name>
</gene>
<organism evidence="1">
    <name type="scientific">Bradyrhizobium septentrionale</name>
    <dbReference type="NCBI Taxonomy" id="1404411"/>
    <lineage>
        <taxon>Bacteria</taxon>
        <taxon>Pseudomonadati</taxon>
        <taxon>Pseudomonadota</taxon>
        <taxon>Alphaproteobacteria</taxon>
        <taxon>Hyphomicrobiales</taxon>
        <taxon>Nitrobacteraceae</taxon>
        <taxon>Bradyrhizobium</taxon>
    </lineage>
</organism>
<reference evidence="1" key="1">
    <citation type="submission" date="2020-06" db="EMBL/GenBank/DDBJ databases">
        <title>Whole Genome Sequence of Bradyrhizobium sp. Strain 1S1.</title>
        <authorList>
            <person name="Bromfield E.S.P."/>
            <person name="Cloutier S."/>
        </authorList>
    </citation>
    <scope>NUCLEOTIDE SEQUENCE [LARGE SCALE GENOMIC DNA]</scope>
    <source>
        <strain evidence="1">1S1</strain>
    </source>
</reference>
<comment type="caution">
    <text evidence="1">The sequence shown here is derived from an EMBL/GenBank/DDBJ whole genome shotgun (WGS) entry which is preliminary data.</text>
</comment>
<dbReference type="RefSeq" id="WP_029084538.1">
    <property type="nucleotide sequence ID" value="NZ_CP088285.1"/>
</dbReference>
<proteinExistence type="predicted"/>
<dbReference type="EMBL" id="JAAOLE020000001">
    <property type="protein sequence ID" value="NVI42852.1"/>
    <property type="molecule type" value="Genomic_DNA"/>
</dbReference>
<dbReference type="InterPro" id="IPR011990">
    <property type="entry name" value="TPR-like_helical_dom_sf"/>
</dbReference>
<name>A0A973ZZV7_9BRAD</name>
<evidence type="ECO:0008006" key="2">
    <source>
        <dbReference type="Google" id="ProtNLM"/>
    </source>
</evidence>
<accession>A0A973ZZV7</accession>
<protein>
    <recommendedName>
        <fullName evidence="2">Tetratricopeptide repeat protein</fullName>
    </recommendedName>
</protein>
<dbReference type="Gene3D" id="1.25.40.10">
    <property type="entry name" value="Tetratricopeptide repeat domain"/>
    <property type="match status" value="1"/>
</dbReference>
<sequence length="162" mass="18383">MEILDRILELDDDRKNQLQYRGAKAVQYFMIADTQTAEQQLGEIIGFVRQTEADERLDGYEKHLYGGLLQLLGSMKRDKSMLKESALQFHALLLEDPWPKSGRAAIQRELGDSYRYADEWNQAEMAYRQAIALGGSDLDKVHVAGCLLYSKQIDAAATEIDP</sequence>
<dbReference type="AlphaFoldDB" id="A0A973ZZV7"/>